<dbReference type="AlphaFoldDB" id="X1RH14"/>
<protein>
    <submittedName>
        <fullName evidence="2">Uncharacterized protein</fullName>
    </submittedName>
</protein>
<evidence type="ECO:0000256" key="1">
    <source>
        <dbReference type="SAM" id="Phobius"/>
    </source>
</evidence>
<keyword evidence="1" id="KW-1133">Transmembrane helix</keyword>
<organism evidence="2">
    <name type="scientific">marine sediment metagenome</name>
    <dbReference type="NCBI Taxonomy" id="412755"/>
    <lineage>
        <taxon>unclassified sequences</taxon>
        <taxon>metagenomes</taxon>
        <taxon>ecological metagenomes</taxon>
    </lineage>
</organism>
<name>X1RH14_9ZZZZ</name>
<gene>
    <name evidence="2" type="ORF">S06H3_61717</name>
</gene>
<dbReference type="EMBL" id="BARV01040529">
    <property type="protein sequence ID" value="GAI54884.1"/>
    <property type="molecule type" value="Genomic_DNA"/>
</dbReference>
<keyword evidence="1" id="KW-0472">Membrane</keyword>
<keyword evidence="1" id="KW-0812">Transmembrane</keyword>
<accession>X1RH14</accession>
<sequence length="52" mass="5602">MYIPKYILAVVLLSLVVVVVLWGVRSGPSAGLDRHGSNVMTVQSGDYDLRGV</sequence>
<proteinExistence type="predicted"/>
<evidence type="ECO:0000313" key="2">
    <source>
        <dbReference type="EMBL" id="GAI54884.1"/>
    </source>
</evidence>
<feature type="transmembrane region" description="Helical" evidence="1">
    <location>
        <begin position="6"/>
        <end position="24"/>
    </location>
</feature>
<reference evidence="2" key="1">
    <citation type="journal article" date="2014" name="Front. Microbiol.">
        <title>High frequency of phylogenetically diverse reductive dehalogenase-homologous genes in deep subseafloor sedimentary metagenomes.</title>
        <authorList>
            <person name="Kawai M."/>
            <person name="Futagami T."/>
            <person name="Toyoda A."/>
            <person name="Takaki Y."/>
            <person name="Nishi S."/>
            <person name="Hori S."/>
            <person name="Arai W."/>
            <person name="Tsubouchi T."/>
            <person name="Morono Y."/>
            <person name="Uchiyama I."/>
            <person name="Ito T."/>
            <person name="Fujiyama A."/>
            <person name="Inagaki F."/>
            <person name="Takami H."/>
        </authorList>
    </citation>
    <scope>NUCLEOTIDE SEQUENCE</scope>
    <source>
        <strain evidence="2">Expedition CK06-06</strain>
    </source>
</reference>
<comment type="caution">
    <text evidence="2">The sequence shown here is derived from an EMBL/GenBank/DDBJ whole genome shotgun (WGS) entry which is preliminary data.</text>
</comment>
<feature type="non-terminal residue" evidence="2">
    <location>
        <position position="52"/>
    </location>
</feature>